<dbReference type="Pfam" id="PF24570">
    <property type="entry name" value="BACK_BPM_SPOP"/>
    <property type="match status" value="1"/>
</dbReference>
<dbReference type="PROSITE" id="PS50097">
    <property type="entry name" value="BTB"/>
    <property type="match status" value="1"/>
</dbReference>
<dbReference type="InterPro" id="IPR000210">
    <property type="entry name" value="BTB/POZ_dom"/>
</dbReference>
<dbReference type="PANTHER" id="PTHR26379">
    <property type="entry name" value="BTB/POZ AND MATH DOMAIN-CONTAINING PROTEIN 1"/>
    <property type="match status" value="1"/>
</dbReference>
<dbReference type="SMART" id="SM00225">
    <property type="entry name" value="BTB"/>
    <property type="match status" value="1"/>
</dbReference>
<dbReference type="PANTHER" id="PTHR26379:SF355">
    <property type="entry name" value="BTB DOMAIN-CONTAINING PROTEIN"/>
    <property type="match status" value="1"/>
</dbReference>
<keyword evidence="6" id="KW-1185">Reference proteome</keyword>
<evidence type="ECO:0000313" key="6">
    <source>
        <dbReference type="Proteomes" id="UP001497457"/>
    </source>
</evidence>
<feature type="domain" description="BTB" evidence="3">
    <location>
        <begin position="195"/>
        <end position="269"/>
    </location>
</feature>
<dbReference type="InterPro" id="IPR008974">
    <property type="entry name" value="TRAF-like"/>
</dbReference>
<dbReference type="PROSITE" id="PS50144">
    <property type="entry name" value="MATH"/>
    <property type="match status" value="1"/>
</dbReference>
<comment type="pathway">
    <text evidence="1">Protein modification; protein ubiquitination.</text>
</comment>
<name>A0ABC8WAD8_9POAL</name>
<dbReference type="SUPFAM" id="SSF49599">
    <property type="entry name" value="TRAF domain-like"/>
    <property type="match status" value="1"/>
</dbReference>
<evidence type="ECO:0000313" key="5">
    <source>
        <dbReference type="EMBL" id="CAL4906005.1"/>
    </source>
</evidence>
<dbReference type="Gene3D" id="2.60.210.10">
    <property type="entry name" value="Apoptosis, Tumor Necrosis Factor Receptor Associated Protein 2, Chain A"/>
    <property type="match status" value="1"/>
</dbReference>
<reference evidence="5 6" key="2">
    <citation type="submission" date="2024-10" db="EMBL/GenBank/DDBJ databases">
        <authorList>
            <person name="Ryan C."/>
        </authorList>
    </citation>
    <scope>NUCLEOTIDE SEQUENCE [LARGE SCALE GENOMIC DNA]</scope>
</reference>
<dbReference type="Pfam" id="PF22486">
    <property type="entry name" value="MATH_2"/>
    <property type="match status" value="1"/>
</dbReference>
<reference evidence="6" key="1">
    <citation type="submission" date="2024-06" db="EMBL/GenBank/DDBJ databases">
        <authorList>
            <person name="Ryan C."/>
        </authorList>
    </citation>
    <scope>NUCLEOTIDE SEQUENCE [LARGE SCALE GENOMIC DNA]</scope>
</reference>
<dbReference type="InterPro" id="IPR011333">
    <property type="entry name" value="SKP1/BTB/POZ_sf"/>
</dbReference>
<dbReference type="InterPro" id="IPR045005">
    <property type="entry name" value="BPM1-6"/>
</dbReference>
<dbReference type="Proteomes" id="UP001497457">
    <property type="component" value="Chromosome 12b"/>
</dbReference>
<protein>
    <recommendedName>
        <fullName evidence="7">BTB domain-containing protein</fullName>
    </recommendedName>
</protein>
<evidence type="ECO:0000259" key="3">
    <source>
        <dbReference type="PROSITE" id="PS50097"/>
    </source>
</evidence>
<dbReference type="InterPro" id="IPR056423">
    <property type="entry name" value="BACK_BPM_SPOP"/>
</dbReference>
<comment type="similarity">
    <text evidence="2">Belongs to the Tdpoz family.</text>
</comment>
<dbReference type="Gene3D" id="6.10.250.3030">
    <property type="match status" value="1"/>
</dbReference>
<dbReference type="Pfam" id="PF00651">
    <property type="entry name" value="BTB"/>
    <property type="match status" value="1"/>
</dbReference>
<dbReference type="SUPFAM" id="SSF54695">
    <property type="entry name" value="POZ domain"/>
    <property type="match status" value="1"/>
</dbReference>
<accession>A0ABC8WAD8</accession>
<gene>
    <name evidence="5" type="ORF">URODEC1_LOCUS11922</name>
</gene>
<organism evidence="5 6">
    <name type="scientific">Urochloa decumbens</name>
    <dbReference type="NCBI Taxonomy" id="240449"/>
    <lineage>
        <taxon>Eukaryota</taxon>
        <taxon>Viridiplantae</taxon>
        <taxon>Streptophyta</taxon>
        <taxon>Embryophyta</taxon>
        <taxon>Tracheophyta</taxon>
        <taxon>Spermatophyta</taxon>
        <taxon>Magnoliopsida</taxon>
        <taxon>Liliopsida</taxon>
        <taxon>Poales</taxon>
        <taxon>Poaceae</taxon>
        <taxon>PACMAD clade</taxon>
        <taxon>Panicoideae</taxon>
        <taxon>Panicodae</taxon>
        <taxon>Paniceae</taxon>
        <taxon>Melinidinae</taxon>
        <taxon>Urochloa</taxon>
    </lineage>
</organism>
<dbReference type="InterPro" id="IPR002083">
    <property type="entry name" value="MATH/TRAF_dom"/>
</dbReference>
<evidence type="ECO:0008006" key="7">
    <source>
        <dbReference type="Google" id="ProtNLM"/>
    </source>
</evidence>
<evidence type="ECO:0000256" key="2">
    <source>
        <dbReference type="ARBA" id="ARBA00010846"/>
    </source>
</evidence>
<dbReference type="CDD" id="cd00121">
    <property type="entry name" value="MATH"/>
    <property type="match status" value="1"/>
</dbReference>
<feature type="domain" description="MATH" evidence="4">
    <location>
        <begin position="23"/>
        <end position="154"/>
    </location>
</feature>
<dbReference type="EMBL" id="OZ075122">
    <property type="protein sequence ID" value="CAL4906005.1"/>
    <property type="molecule type" value="Genomic_DNA"/>
</dbReference>
<sequence length="382" mass="41938">MVSSSGRRLTRSSASAMVLREVSASHKLTINGCKPSKNLHKYRAWDSKPFHVGRQSWRIRYYPHGPGHKDSRHISFYLEIDGSNAIETADDVTFKFSVLDQSGNPVPEFTRATTEPCCFNSYSPCQGFTDFVTWEDLEESGCLKDDTFTVQCDLTYTTDLGSPTSVALPPAATAAAPSKLHEHLADLLWKHKHGADATVDVGSEATFDAHGWVLADRSPIFKAELELLAASNSKKTAAGGGTHRRSIVIEGVDPKVFEAVLQYMYTNALPEMMKDGDDHDAMATMAEGLLAAADRFKLDGLKLTCEEALSKRVDVSTAAWILAVAEQHGCKALKAACVEFLSPPEKMKAVMETEGYEKVRAIVHPIVVEVAVKQYLLMSDHK</sequence>
<evidence type="ECO:0000259" key="4">
    <source>
        <dbReference type="PROSITE" id="PS50144"/>
    </source>
</evidence>
<dbReference type="Gene3D" id="3.30.710.10">
    <property type="entry name" value="Potassium Channel Kv1.1, Chain A"/>
    <property type="match status" value="1"/>
</dbReference>
<proteinExistence type="inferred from homology"/>
<evidence type="ECO:0000256" key="1">
    <source>
        <dbReference type="ARBA" id="ARBA00004906"/>
    </source>
</evidence>
<dbReference type="AlphaFoldDB" id="A0ABC8WAD8"/>